<evidence type="ECO:0000256" key="15">
    <source>
        <dbReference type="ARBA" id="ARBA00047298"/>
    </source>
</evidence>
<dbReference type="EMBL" id="BLLK01000045">
    <property type="protein sequence ID" value="GFH51913.1"/>
    <property type="molecule type" value="Genomic_DNA"/>
</dbReference>
<dbReference type="InterPro" id="IPR000961">
    <property type="entry name" value="AGC-kinase_C"/>
</dbReference>
<dbReference type="AlphaFoldDB" id="A0AAD3CTY2"/>
<evidence type="ECO:0000256" key="5">
    <source>
        <dbReference type="ARBA" id="ARBA00022527"/>
    </source>
</evidence>
<dbReference type="PROSITE" id="PS50042">
    <property type="entry name" value="CNMP_BINDING_3"/>
    <property type="match status" value="1"/>
</dbReference>
<evidence type="ECO:0000259" key="23">
    <source>
        <dbReference type="PROSITE" id="PS51285"/>
    </source>
</evidence>
<evidence type="ECO:0000256" key="17">
    <source>
        <dbReference type="ARBA" id="ARBA00047899"/>
    </source>
</evidence>
<evidence type="ECO:0000256" key="7">
    <source>
        <dbReference type="ARBA" id="ARBA00022553"/>
    </source>
</evidence>
<dbReference type="InterPro" id="IPR008271">
    <property type="entry name" value="Ser/Thr_kinase_AS"/>
</dbReference>
<dbReference type="GO" id="GO:0030553">
    <property type="term" value="F:cGMP binding"/>
    <property type="evidence" value="ECO:0007669"/>
    <property type="project" value="UniProtKB-KW"/>
</dbReference>
<evidence type="ECO:0000256" key="3">
    <source>
        <dbReference type="ARBA" id="ARBA00012428"/>
    </source>
</evidence>
<dbReference type="FunFam" id="1.10.510.10:FF:000024">
    <property type="entry name" value="Probable serine/threonine-protein kinase cot-1"/>
    <property type="match status" value="1"/>
</dbReference>
<evidence type="ECO:0000256" key="14">
    <source>
        <dbReference type="ARBA" id="ARBA00024113"/>
    </source>
</evidence>
<evidence type="ECO:0000256" key="11">
    <source>
        <dbReference type="ARBA" id="ARBA00022840"/>
    </source>
</evidence>
<feature type="domain" description="Cyclic nucleotide-binding" evidence="22">
    <location>
        <begin position="157"/>
        <end position="260"/>
    </location>
</feature>
<evidence type="ECO:0000259" key="22">
    <source>
        <dbReference type="PROSITE" id="PS50042"/>
    </source>
</evidence>
<dbReference type="InterPro" id="IPR018490">
    <property type="entry name" value="cNMP-bd_dom_sf"/>
</dbReference>
<dbReference type="InterPro" id="IPR045270">
    <property type="entry name" value="STKc_AGC"/>
</dbReference>
<evidence type="ECO:0000256" key="8">
    <source>
        <dbReference type="ARBA" id="ARBA00022679"/>
    </source>
</evidence>
<dbReference type="PROSITE" id="PS51285">
    <property type="entry name" value="AGC_KINASE_CTER"/>
    <property type="match status" value="1"/>
</dbReference>
<organism evidence="24 25">
    <name type="scientific">Chaetoceros tenuissimus</name>
    <dbReference type="NCBI Taxonomy" id="426638"/>
    <lineage>
        <taxon>Eukaryota</taxon>
        <taxon>Sar</taxon>
        <taxon>Stramenopiles</taxon>
        <taxon>Ochrophyta</taxon>
        <taxon>Bacillariophyta</taxon>
        <taxon>Coscinodiscophyceae</taxon>
        <taxon>Chaetocerotophycidae</taxon>
        <taxon>Chaetocerotales</taxon>
        <taxon>Chaetocerotaceae</taxon>
        <taxon>Chaetoceros</taxon>
    </lineage>
</organism>
<keyword evidence="25" id="KW-1185">Reference proteome</keyword>
<dbReference type="CDD" id="cd00038">
    <property type="entry name" value="CAP_ED"/>
    <property type="match status" value="1"/>
</dbReference>
<keyword evidence="10" id="KW-0418">Kinase</keyword>
<dbReference type="PROSITE" id="PS00107">
    <property type="entry name" value="PROTEIN_KINASE_ATP"/>
    <property type="match status" value="1"/>
</dbReference>
<dbReference type="Proteomes" id="UP001054902">
    <property type="component" value="Unassembled WGS sequence"/>
</dbReference>
<feature type="region of interest" description="Disordered" evidence="20">
    <location>
        <begin position="1"/>
        <end position="29"/>
    </location>
</feature>
<evidence type="ECO:0000256" key="10">
    <source>
        <dbReference type="ARBA" id="ARBA00022777"/>
    </source>
</evidence>
<dbReference type="SMART" id="SM00100">
    <property type="entry name" value="cNMP"/>
    <property type="match status" value="1"/>
</dbReference>
<feature type="domain" description="AGC-kinase C-terminal" evidence="23">
    <location>
        <begin position="606"/>
        <end position="659"/>
    </location>
</feature>
<dbReference type="PANTHER" id="PTHR24353">
    <property type="entry name" value="CYCLIC NUCLEOTIDE-DEPENDENT PROTEIN KINASE"/>
    <property type="match status" value="1"/>
</dbReference>
<evidence type="ECO:0000256" key="19">
    <source>
        <dbReference type="PROSITE-ProRule" id="PRU10141"/>
    </source>
</evidence>
<feature type="compositionally biased region" description="Basic and acidic residues" evidence="20">
    <location>
        <begin position="17"/>
        <end position="27"/>
    </location>
</feature>
<dbReference type="Gene3D" id="3.30.200.20">
    <property type="entry name" value="Phosphorylase Kinase, domain 1"/>
    <property type="match status" value="1"/>
</dbReference>
<comment type="similarity">
    <text evidence="2">Belongs to the protein kinase superfamily. AGC Ser/Thr protein kinase family. cGMP subfamily.</text>
</comment>
<comment type="catalytic activity">
    <reaction evidence="15">
        <text>L-threonyl-[protein] + ATP = O-phospho-L-threonyl-[protein] + ADP + H(+)</text>
        <dbReference type="Rhea" id="RHEA:46608"/>
        <dbReference type="Rhea" id="RHEA-COMP:11060"/>
        <dbReference type="Rhea" id="RHEA-COMP:11605"/>
        <dbReference type="ChEBI" id="CHEBI:15378"/>
        <dbReference type="ChEBI" id="CHEBI:30013"/>
        <dbReference type="ChEBI" id="CHEBI:30616"/>
        <dbReference type="ChEBI" id="CHEBI:61977"/>
        <dbReference type="ChEBI" id="CHEBI:456216"/>
        <dbReference type="EC" id="2.7.11.12"/>
    </reaction>
</comment>
<keyword evidence="13" id="KW-0142">cGMP-binding</keyword>
<dbReference type="InterPro" id="IPR000595">
    <property type="entry name" value="cNMP-bd_dom"/>
</dbReference>
<evidence type="ECO:0000313" key="24">
    <source>
        <dbReference type="EMBL" id="GFH51913.1"/>
    </source>
</evidence>
<comment type="caution">
    <text evidence="24">The sequence shown here is derived from an EMBL/GenBank/DDBJ whole genome shotgun (WGS) entry which is preliminary data.</text>
</comment>
<dbReference type="InterPro" id="IPR017441">
    <property type="entry name" value="Protein_kinase_ATP_BS"/>
</dbReference>
<comment type="cofactor">
    <cofactor evidence="1">
        <name>Mg(2+)</name>
        <dbReference type="ChEBI" id="CHEBI:18420"/>
    </cofactor>
</comment>
<dbReference type="PROSITE" id="PS50011">
    <property type="entry name" value="PROTEIN_KINASE_DOM"/>
    <property type="match status" value="1"/>
</dbReference>
<evidence type="ECO:0000256" key="12">
    <source>
        <dbReference type="ARBA" id="ARBA00022842"/>
    </source>
</evidence>
<dbReference type="PANTHER" id="PTHR24353:SF37">
    <property type="entry name" value="CAMP-DEPENDENT PROTEIN KINASE CATALYTIC SUBUNIT PRKX"/>
    <property type="match status" value="1"/>
</dbReference>
<gene>
    <name evidence="24" type="ORF">CTEN210_08389</name>
</gene>
<keyword evidence="12" id="KW-0460">Magnesium</keyword>
<comment type="catalytic activity">
    <reaction evidence="16">
        <text>L-seryl-[protein] + ATP = O-phospho-L-seryl-[protein] + ADP + H(+)</text>
        <dbReference type="Rhea" id="RHEA:17989"/>
        <dbReference type="Rhea" id="RHEA-COMP:9863"/>
        <dbReference type="Rhea" id="RHEA-COMP:11604"/>
        <dbReference type="ChEBI" id="CHEBI:15378"/>
        <dbReference type="ChEBI" id="CHEBI:29999"/>
        <dbReference type="ChEBI" id="CHEBI:30616"/>
        <dbReference type="ChEBI" id="CHEBI:83421"/>
        <dbReference type="ChEBI" id="CHEBI:456216"/>
        <dbReference type="EC" id="2.7.11.12"/>
    </reaction>
</comment>
<dbReference type="SUPFAM" id="SSF51206">
    <property type="entry name" value="cAMP-binding domain-like"/>
    <property type="match status" value="1"/>
</dbReference>
<keyword evidence="8" id="KW-0808">Transferase</keyword>
<evidence type="ECO:0000256" key="18">
    <source>
        <dbReference type="ARBA" id="ARBA00048679"/>
    </source>
</evidence>
<feature type="domain" description="Protein kinase" evidence="21">
    <location>
        <begin position="323"/>
        <end position="605"/>
    </location>
</feature>
<evidence type="ECO:0000256" key="9">
    <source>
        <dbReference type="ARBA" id="ARBA00022741"/>
    </source>
</evidence>
<evidence type="ECO:0000256" key="2">
    <source>
        <dbReference type="ARBA" id="ARBA00006352"/>
    </source>
</evidence>
<dbReference type="GO" id="GO:0005524">
    <property type="term" value="F:ATP binding"/>
    <property type="evidence" value="ECO:0007669"/>
    <property type="project" value="UniProtKB-UniRule"/>
</dbReference>
<evidence type="ECO:0000259" key="21">
    <source>
        <dbReference type="PROSITE" id="PS50011"/>
    </source>
</evidence>
<dbReference type="CDD" id="cd05123">
    <property type="entry name" value="STKc_AGC"/>
    <property type="match status" value="1"/>
</dbReference>
<reference evidence="24 25" key="1">
    <citation type="journal article" date="2021" name="Sci. Rep.">
        <title>The genome of the diatom Chaetoceros tenuissimus carries an ancient integrated fragment of an extant virus.</title>
        <authorList>
            <person name="Hongo Y."/>
            <person name="Kimura K."/>
            <person name="Takaki Y."/>
            <person name="Yoshida Y."/>
            <person name="Baba S."/>
            <person name="Kobayashi G."/>
            <person name="Nagasaki K."/>
            <person name="Hano T."/>
            <person name="Tomaru Y."/>
        </authorList>
    </citation>
    <scope>NUCLEOTIDE SEQUENCE [LARGE SCALE GENOMIC DNA]</scope>
    <source>
        <strain evidence="24 25">NIES-3715</strain>
    </source>
</reference>
<evidence type="ECO:0000256" key="16">
    <source>
        <dbReference type="ARBA" id="ARBA00047462"/>
    </source>
</evidence>
<comment type="catalytic activity">
    <reaction evidence="18">
        <text>L-seryl-[protein] + ATP = O-phospho-L-seryl-[protein] + ADP + H(+)</text>
        <dbReference type="Rhea" id="RHEA:17989"/>
        <dbReference type="Rhea" id="RHEA-COMP:9863"/>
        <dbReference type="Rhea" id="RHEA-COMP:11604"/>
        <dbReference type="ChEBI" id="CHEBI:15378"/>
        <dbReference type="ChEBI" id="CHEBI:29999"/>
        <dbReference type="ChEBI" id="CHEBI:30616"/>
        <dbReference type="ChEBI" id="CHEBI:83421"/>
        <dbReference type="ChEBI" id="CHEBI:456216"/>
        <dbReference type="EC" id="2.7.11.1"/>
    </reaction>
</comment>
<dbReference type="GO" id="GO:0007010">
    <property type="term" value="P:cytoskeleton organization"/>
    <property type="evidence" value="ECO:0007669"/>
    <property type="project" value="UniProtKB-ARBA"/>
</dbReference>
<dbReference type="Gene3D" id="1.10.510.10">
    <property type="entry name" value="Transferase(Phosphotransferase) domain 1"/>
    <property type="match status" value="1"/>
</dbReference>
<name>A0AAD3CTY2_9STRA</name>
<dbReference type="GO" id="GO:0005952">
    <property type="term" value="C:cAMP-dependent protein kinase complex"/>
    <property type="evidence" value="ECO:0007669"/>
    <property type="project" value="TreeGrafter"/>
</dbReference>
<dbReference type="PROSITE" id="PS00108">
    <property type="entry name" value="PROTEIN_KINASE_ST"/>
    <property type="match status" value="1"/>
</dbReference>
<dbReference type="EC" id="2.7.11.1" evidence="4"/>
<keyword evidence="6" id="KW-0140">cGMP</keyword>
<evidence type="ECO:0000256" key="1">
    <source>
        <dbReference type="ARBA" id="ARBA00001946"/>
    </source>
</evidence>
<keyword evidence="7" id="KW-0597">Phosphoprotein</keyword>
<dbReference type="SMART" id="SM00220">
    <property type="entry name" value="S_TKc"/>
    <property type="match status" value="1"/>
</dbReference>
<evidence type="ECO:0000256" key="6">
    <source>
        <dbReference type="ARBA" id="ARBA00022535"/>
    </source>
</evidence>
<dbReference type="InterPro" id="IPR014710">
    <property type="entry name" value="RmlC-like_jellyroll"/>
</dbReference>
<dbReference type="InterPro" id="IPR000719">
    <property type="entry name" value="Prot_kinase_dom"/>
</dbReference>
<evidence type="ECO:0000256" key="20">
    <source>
        <dbReference type="SAM" id="MobiDB-lite"/>
    </source>
</evidence>
<feature type="binding site" evidence="19">
    <location>
        <position position="359"/>
    </location>
    <ligand>
        <name>ATP</name>
        <dbReference type="ChEBI" id="CHEBI:30616"/>
    </ligand>
</feature>
<keyword evidence="5" id="KW-0723">Serine/threonine-protein kinase</keyword>
<proteinExistence type="inferred from homology"/>
<protein>
    <recommendedName>
        <fullName evidence="14">cGMP-dependent protein kinase</fullName>
        <ecNumber evidence="4">2.7.11.1</ecNumber>
        <ecNumber evidence="3">2.7.11.12</ecNumber>
    </recommendedName>
</protein>
<keyword evidence="11 19" id="KW-0067">ATP-binding</keyword>
<dbReference type="Gene3D" id="2.60.120.10">
    <property type="entry name" value="Jelly Rolls"/>
    <property type="match status" value="1"/>
</dbReference>
<dbReference type="SUPFAM" id="SSF56112">
    <property type="entry name" value="Protein kinase-like (PK-like)"/>
    <property type="match status" value="1"/>
</dbReference>
<dbReference type="Pfam" id="PF00069">
    <property type="entry name" value="Pkinase"/>
    <property type="match status" value="1"/>
</dbReference>
<evidence type="ECO:0000256" key="4">
    <source>
        <dbReference type="ARBA" id="ARBA00012513"/>
    </source>
</evidence>
<dbReference type="InterPro" id="IPR011009">
    <property type="entry name" value="Kinase-like_dom_sf"/>
</dbReference>
<keyword evidence="9 19" id="KW-0547">Nucleotide-binding</keyword>
<dbReference type="GO" id="GO:0004691">
    <property type="term" value="F:cAMP-dependent protein kinase activity"/>
    <property type="evidence" value="ECO:0007669"/>
    <property type="project" value="TreeGrafter"/>
</dbReference>
<feature type="compositionally biased region" description="Polar residues" evidence="20">
    <location>
        <begin position="1"/>
        <end position="16"/>
    </location>
</feature>
<comment type="catalytic activity">
    <reaction evidence="17">
        <text>L-threonyl-[protein] + ATP = O-phospho-L-threonyl-[protein] + ADP + H(+)</text>
        <dbReference type="Rhea" id="RHEA:46608"/>
        <dbReference type="Rhea" id="RHEA-COMP:11060"/>
        <dbReference type="Rhea" id="RHEA-COMP:11605"/>
        <dbReference type="ChEBI" id="CHEBI:15378"/>
        <dbReference type="ChEBI" id="CHEBI:30013"/>
        <dbReference type="ChEBI" id="CHEBI:30616"/>
        <dbReference type="ChEBI" id="CHEBI:61977"/>
        <dbReference type="ChEBI" id="CHEBI:456216"/>
        <dbReference type="EC" id="2.7.11.1"/>
    </reaction>
</comment>
<sequence>MQTPIRSNVKDNSFFNESKDDDSKTQADTEDEEIIDNLILNSPLSNAIQRSPSLRKVRMRTLEQGQFTNLAKTERMMRNTDSMLEDVVIADKLKRRLTSRREIGKSARKTIQDTSLSDFIKKSVMQEPLNALAVFHPTDDQLSKAVDMALKVFLDGVFVDINNEEMKEKARQIFQNALIREEFHKGDFICKQNDSGEKLFIIEEGIVQFMIDDRIVGEAHNGEAFGELSLVYGIPITASAKAITQSVMIWSLDKISFRKIQANVAQRALQASIVDEENTQSDSKEALKEYRRKCSSLTDLQESLNTSFRGLTVHDNHIDFSNLKWLQIIGKGSFGSVFLVSLNDSKNENDDHTKYYALKCMSKTSIVKRHNEQRVLIEKNILQEVRSNFIISLLGTHQDDSSLYFLTDFVQGGNLMSYMIESDVLSHEECIFFTANLVSALVHIHSKGFVHRDLKPENCLIGTDGYLKLCDFGMAKRLPSIVKLPNGGSEAVTLAFTMCGTPEFMAPEFVLSTGYTKGVDIWALGCMLVEMYIGKAPFEFGGDLKKTFREVCLIGMGRKRFNRPEELQTQDMDDAGSFCESLLARVQDRIGCSGSTEELQKHNYYDKIDFKALNSKTVVPPYIPDVSNDMDVSHFKDEERLSMDSFHSYHGDKLWCQDF</sequence>
<evidence type="ECO:0000256" key="13">
    <source>
        <dbReference type="ARBA" id="ARBA00022992"/>
    </source>
</evidence>
<dbReference type="EC" id="2.7.11.12" evidence="3"/>
<accession>A0AAD3CTY2</accession>
<evidence type="ECO:0000313" key="25">
    <source>
        <dbReference type="Proteomes" id="UP001054902"/>
    </source>
</evidence>
<dbReference type="GO" id="GO:0004692">
    <property type="term" value="F:cGMP-dependent protein kinase activity"/>
    <property type="evidence" value="ECO:0007669"/>
    <property type="project" value="UniProtKB-EC"/>
</dbReference>
<dbReference type="Pfam" id="PF00027">
    <property type="entry name" value="cNMP_binding"/>
    <property type="match status" value="1"/>
</dbReference>